<protein>
    <submittedName>
        <fullName evidence="1">Tetratricopeptide repeat protein</fullName>
    </submittedName>
</protein>
<accession>A0A932CME0</accession>
<proteinExistence type="predicted"/>
<dbReference type="Gene3D" id="1.25.40.10">
    <property type="entry name" value="Tetratricopeptide repeat domain"/>
    <property type="match status" value="1"/>
</dbReference>
<dbReference type="AlphaFoldDB" id="A0A932CME0"/>
<dbReference type="InterPro" id="IPR011990">
    <property type="entry name" value="TPR-like_helical_dom_sf"/>
</dbReference>
<name>A0A932CME0_UNCTE</name>
<dbReference type="InterPro" id="IPR019734">
    <property type="entry name" value="TPR_rpt"/>
</dbReference>
<reference evidence="1" key="1">
    <citation type="submission" date="2020-07" db="EMBL/GenBank/DDBJ databases">
        <title>Huge and variable diversity of episymbiotic CPR bacteria and DPANN archaea in groundwater ecosystems.</title>
        <authorList>
            <person name="He C.Y."/>
            <person name="Keren R."/>
            <person name="Whittaker M."/>
            <person name="Farag I.F."/>
            <person name="Doudna J."/>
            <person name="Cate J.H.D."/>
            <person name="Banfield J.F."/>
        </authorList>
    </citation>
    <scope>NUCLEOTIDE SEQUENCE</scope>
    <source>
        <strain evidence="1">NC_groundwater_672_Ag_B-0.1um_62_36</strain>
    </source>
</reference>
<organism evidence="1 2">
    <name type="scientific">Tectimicrobiota bacterium</name>
    <dbReference type="NCBI Taxonomy" id="2528274"/>
    <lineage>
        <taxon>Bacteria</taxon>
        <taxon>Pseudomonadati</taxon>
        <taxon>Nitrospinota/Tectimicrobiota group</taxon>
        <taxon>Candidatus Tectimicrobiota</taxon>
    </lineage>
</organism>
<dbReference type="Proteomes" id="UP000769766">
    <property type="component" value="Unassembled WGS sequence"/>
</dbReference>
<dbReference type="SUPFAM" id="SSF48452">
    <property type="entry name" value="TPR-like"/>
    <property type="match status" value="1"/>
</dbReference>
<comment type="caution">
    <text evidence="1">The sequence shown here is derived from an EMBL/GenBank/DDBJ whole genome shotgun (WGS) entry which is preliminary data.</text>
</comment>
<dbReference type="EMBL" id="JACPRF010000138">
    <property type="protein sequence ID" value="MBI2876116.1"/>
    <property type="molecule type" value="Genomic_DNA"/>
</dbReference>
<gene>
    <name evidence="1" type="ORF">HYY20_04475</name>
</gene>
<dbReference type="SUPFAM" id="SSF52833">
    <property type="entry name" value="Thioredoxin-like"/>
    <property type="match status" value="1"/>
</dbReference>
<evidence type="ECO:0000313" key="1">
    <source>
        <dbReference type="EMBL" id="MBI2876116.1"/>
    </source>
</evidence>
<dbReference type="InterPro" id="IPR036249">
    <property type="entry name" value="Thioredoxin-like_sf"/>
</dbReference>
<dbReference type="Pfam" id="PF13174">
    <property type="entry name" value="TPR_6"/>
    <property type="match status" value="2"/>
</dbReference>
<evidence type="ECO:0000313" key="2">
    <source>
        <dbReference type="Proteomes" id="UP000769766"/>
    </source>
</evidence>
<sequence>MVRLVNEHCIPYQAKVPDAKDLIQRYHQIWTPYINFTAADGVNYHAFYGFLPPEEFAPQILLGRAKASLHLGDYGEAGHWYQELVDRYPQSHAAPEALYWRGIVAYRESHNADDLLQIWRELRQRYPDSIWRMKQSFTE</sequence>